<proteinExistence type="predicted"/>
<dbReference type="Proteomes" id="UP000004508">
    <property type="component" value="Unassembled WGS sequence"/>
</dbReference>
<organism evidence="1 2">
    <name type="scientific">Ktedonobacter racemifer DSM 44963</name>
    <dbReference type="NCBI Taxonomy" id="485913"/>
    <lineage>
        <taxon>Bacteria</taxon>
        <taxon>Bacillati</taxon>
        <taxon>Chloroflexota</taxon>
        <taxon>Ktedonobacteria</taxon>
        <taxon>Ktedonobacterales</taxon>
        <taxon>Ktedonobacteraceae</taxon>
        <taxon>Ktedonobacter</taxon>
    </lineage>
</organism>
<reference evidence="1 2" key="1">
    <citation type="journal article" date="2011" name="Stand. Genomic Sci.">
        <title>Non-contiguous finished genome sequence and contextual data of the filamentous soil bacterium Ktedonobacter racemifer type strain (SOSP1-21).</title>
        <authorList>
            <person name="Chang Y.J."/>
            <person name="Land M."/>
            <person name="Hauser L."/>
            <person name="Chertkov O."/>
            <person name="Del Rio T.G."/>
            <person name="Nolan M."/>
            <person name="Copeland A."/>
            <person name="Tice H."/>
            <person name="Cheng J.F."/>
            <person name="Lucas S."/>
            <person name="Han C."/>
            <person name="Goodwin L."/>
            <person name="Pitluck S."/>
            <person name="Ivanova N."/>
            <person name="Ovchinikova G."/>
            <person name="Pati A."/>
            <person name="Chen A."/>
            <person name="Palaniappan K."/>
            <person name="Mavromatis K."/>
            <person name="Liolios K."/>
            <person name="Brettin T."/>
            <person name="Fiebig A."/>
            <person name="Rohde M."/>
            <person name="Abt B."/>
            <person name="Goker M."/>
            <person name="Detter J.C."/>
            <person name="Woyke T."/>
            <person name="Bristow J."/>
            <person name="Eisen J.A."/>
            <person name="Markowitz V."/>
            <person name="Hugenholtz P."/>
            <person name="Kyrpides N.C."/>
            <person name="Klenk H.P."/>
            <person name="Lapidus A."/>
        </authorList>
    </citation>
    <scope>NUCLEOTIDE SEQUENCE [LARGE SCALE GENOMIC DNA]</scope>
    <source>
        <strain evidence="2">DSM 44963</strain>
    </source>
</reference>
<gene>
    <name evidence="1" type="ORF">Krac_4642</name>
</gene>
<keyword evidence="2" id="KW-1185">Reference proteome</keyword>
<dbReference type="EMBL" id="ADVG01000003">
    <property type="protein sequence ID" value="EFH83650.1"/>
    <property type="molecule type" value="Genomic_DNA"/>
</dbReference>
<comment type="caution">
    <text evidence="1">The sequence shown here is derived from an EMBL/GenBank/DDBJ whole genome shotgun (WGS) entry which is preliminary data.</text>
</comment>
<dbReference type="AlphaFoldDB" id="D6TT99"/>
<name>D6TT99_KTERA</name>
<protein>
    <submittedName>
        <fullName evidence="1">Uncharacterized protein</fullName>
    </submittedName>
</protein>
<sequence>MDAGDEPPRLEAYQNLAPARVNATSPVQGSSRSLLASLSINSWQNFFNQ</sequence>
<dbReference type="InParanoid" id="D6TT99"/>
<evidence type="ECO:0000313" key="1">
    <source>
        <dbReference type="EMBL" id="EFH83650.1"/>
    </source>
</evidence>
<accession>D6TT99</accession>
<evidence type="ECO:0000313" key="2">
    <source>
        <dbReference type="Proteomes" id="UP000004508"/>
    </source>
</evidence>